<feature type="domain" description="AB hydrolase-1" evidence="2">
    <location>
        <begin position="35"/>
        <end position="273"/>
    </location>
</feature>
<evidence type="ECO:0000313" key="4">
    <source>
        <dbReference type="Proteomes" id="UP000466794"/>
    </source>
</evidence>
<comment type="caution">
    <text evidence="3">The sequence shown here is derived from an EMBL/GenBank/DDBJ whole genome shotgun (WGS) entry which is preliminary data.</text>
</comment>
<dbReference type="PANTHER" id="PTHR42977">
    <property type="entry name" value="HYDROLASE-RELATED"/>
    <property type="match status" value="1"/>
</dbReference>
<organism evidence="3 4">
    <name type="scientific">Nocardia terrae</name>
    <dbReference type="NCBI Taxonomy" id="2675851"/>
    <lineage>
        <taxon>Bacteria</taxon>
        <taxon>Bacillati</taxon>
        <taxon>Actinomycetota</taxon>
        <taxon>Actinomycetes</taxon>
        <taxon>Mycobacteriales</taxon>
        <taxon>Nocardiaceae</taxon>
        <taxon>Nocardia</taxon>
    </lineage>
</organism>
<accession>A0A7K1US45</accession>
<keyword evidence="4" id="KW-1185">Reference proteome</keyword>
<sequence>MERDALIAAHEAAGRYVDVGGVRTFVREEGTGEVPVVCVHGVPVSSYLWRRVLPALADRGLRGIAPDLPGLGLSDRPTDFDYSWTGLGRHLGNTLDALGIERCHLVVHDIGGPVGFEAAAQRPERVASLTVLDTMVEAHTFVKPWPMRPYGIPVLDRLWLAGSKQQPIFRLVMRRVGLAPHTTVSGPEMDVHRTLLTRGDEGEAFLRIMHSFQTTRAKTALYTAVVADRRYPVQVLWAADDPAIPLQHHGRYAARVAHLDAPVVLPGRHFFPEDSATQIADHIRDLAARAHSATETETT</sequence>
<dbReference type="PRINTS" id="PR00111">
    <property type="entry name" value="ABHYDROLASE"/>
</dbReference>
<evidence type="ECO:0000259" key="2">
    <source>
        <dbReference type="Pfam" id="PF00561"/>
    </source>
</evidence>
<protein>
    <submittedName>
        <fullName evidence="3">Alpha/beta fold hydrolase</fullName>
    </submittedName>
</protein>
<dbReference type="PANTHER" id="PTHR42977:SF3">
    <property type="entry name" value="AB HYDROLASE-1 DOMAIN-CONTAINING PROTEIN"/>
    <property type="match status" value="1"/>
</dbReference>
<evidence type="ECO:0000256" key="1">
    <source>
        <dbReference type="ARBA" id="ARBA00022801"/>
    </source>
</evidence>
<dbReference type="RefSeq" id="WP_157386557.1">
    <property type="nucleotide sequence ID" value="NZ_WRPP01000001.1"/>
</dbReference>
<name>A0A7K1US45_9NOCA</name>
<keyword evidence="1 3" id="KW-0378">Hydrolase</keyword>
<evidence type="ECO:0000313" key="3">
    <source>
        <dbReference type="EMBL" id="MVU77173.1"/>
    </source>
</evidence>
<dbReference type="GO" id="GO:0004301">
    <property type="term" value="F:epoxide hydrolase activity"/>
    <property type="evidence" value="ECO:0007669"/>
    <property type="project" value="TreeGrafter"/>
</dbReference>
<dbReference type="Proteomes" id="UP000466794">
    <property type="component" value="Unassembled WGS sequence"/>
</dbReference>
<dbReference type="InterPro" id="IPR051340">
    <property type="entry name" value="Haloalkane_dehalogenase"/>
</dbReference>
<dbReference type="AlphaFoldDB" id="A0A7K1US45"/>
<dbReference type="Gene3D" id="3.40.50.1820">
    <property type="entry name" value="alpha/beta hydrolase"/>
    <property type="match status" value="1"/>
</dbReference>
<gene>
    <name evidence="3" type="ORF">GPX89_07920</name>
</gene>
<dbReference type="InterPro" id="IPR029058">
    <property type="entry name" value="AB_hydrolase_fold"/>
</dbReference>
<proteinExistence type="predicted"/>
<dbReference type="SUPFAM" id="SSF53474">
    <property type="entry name" value="alpha/beta-Hydrolases"/>
    <property type="match status" value="1"/>
</dbReference>
<dbReference type="InterPro" id="IPR000639">
    <property type="entry name" value="Epox_hydrolase-like"/>
</dbReference>
<dbReference type="PRINTS" id="PR00412">
    <property type="entry name" value="EPOXHYDRLASE"/>
</dbReference>
<dbReference type="EMBL" id="WRPP01000001">
    <property type="protein sequence ID" value="MVU77173.1"/>
    <property type="molecule type" value="Genomic_DNA"/>
</dbReference>
<dbReference type="InterPro" id="IPR000073">
    <property type="entry name" value="AB_hydrolase_1"/>
</dbReference>
<reference evidence="3 4" key="1">
    <citation type="submission" date="2019-12" db="EMBL/GenBank/DDBJ databases">
        <title>Nocardia sp. nov. ET3-3 isolated from soil.</title>
        <authorList>
            <person name="Kanchanasin P."/>
            <person name="Tanasupawat S."/>
            <person name="Yuki M."/>
            <person name="Kudo T."/>
        </authorList>
    </citation>
    <scope>NUCLEOTIDE SEQUENCE [LARGE SCALE GENOMIC DNA]</scope>
    <source>
        <strain evidence="3 4">ET3-3</strain>
    </source>
</reference>
<dbReference type="Pfam" id="PF00561">
    <property type="entry name" value="Abhydrolase_1"/>
    <property type="match status" value="1"/>
</dbReference>